<evidence type="ECO:0000313" key="1">
    <source>
        <dbReference type="EMBL" id="KAH6623812.1"/>
    </source>
</evidence>
<organism evidence="1 2">
    <name type="scientific">Chaetomium tenue</name>
    <dbReference type="NCBI Taxonomy" id="1854479"/>
    <lineage>
        <taxon>Eukaryota</taxon>
        <taxon>Fungi</taxon>
        <taxon>Dikarya</taxon>
        <taxon>Ascomycota</taxon>
        <taxon>Pezizomycotina</taxon>
        <taxon>Sordariomycetes</taxon>
        <taxon>Sordariomycetidae</taxon>
        <taxon>Sordariales</taxon>
        <taxon>Chaetomiaceae</taxon>
        <taxon>Chaetomium</taxon>
    </lineage>
</organism>
<proteinExistence type="predicted"/>
<keyword evidence="2" id="KW-1185">Reference proteome</keyword>
<evidence type="ECO:0000313" key="2">
    <source>
        <dbReference type="Proteomes" id="UP000724584"/>
    </source>
</evidence>
<protein>
    <submittedName>
        <fullName evidence="1">Uncharacterized protein</fullName>
    </submittedName>
</protein>
<sequence>MVVHSQGDFQPPIATIVSYGLSSFEALLSALDGTLTERSAAVSHLARFRLWAGSLGAHRPSGNRSLAYRLRDASTIKNHVISLLQGLCELVDEETSGEALVPAAQQDVGAEVGDSTDVALEDYFRDGADGHSEISRILDDVGHIVDCLLRLSITIRNPAPHDHFKSRVGTDLVGLYEQWDIKHIHEKFPDALPGLAERLGKATARRRQYFKYREEHVGKLAEGLDAAEVVEGDGGEKATTNASSIPNYLKGSHATDNFAELDAESNISRTSYAPSTASETQLRVPPLPKDYSDGPFQCPYCRMIVSINTRYDWKKHVFRDLRPYVCLSSSCTTPEQQYLRRSDWIEHMNRHHWRTWRCPYGGLCDDFHSARDFEEHVKGKHSSHGPLPFLDALQSLSSHSDLARAKGNCPLCSDFHIMSDKQYISHVAAHLEQLALFGLPNTDAEGEESDDLGSKSNGQGGDRKEDDAESLSSMNSNDIARREWRHPSNIDTEETGEDEGEHTAGDFCTINNLAPDELNTPEQQRQQQARQQQAQRQHQQEQQQQQPQAQDKQSQIIYNSLVQSMGAVAANSWQAQVNIGDRFAKISTLYGSSPPPLFQVQPSSDCCYI</sequence>
<dbReference type="Proteomes" id="UP000724584">
    <property type="component" value="Unassembled WGS sequence"/>
</dbReference>
<reference evidence="1 2" key="1">
    <citation type="journal article" date="2021" name="Nat. Commun.">
        <title>Genetic determinants of endophytism in the Arabidopsis root mycobiome.</title>
        <authorList>
            <person name="Mesny F."/>
            <person name="Miyauchi S."/>
            <person name="Thiergart T."/>
            <person name="Pickel B."/>
            <person name="Atanasova L."/>
            <person name="Karlsson M."/>
            <person name="Huettel B."/>
            <person name="Barry K.W."/>
            <person name="Haridas S."/>
            <person name="Chen C."/>
            <person name="Bauer D."/>
            <person name="Andreopoulos W."/>
            <person name="Pangilinan J."/>
            <person name="LaButti K."/>
            <person name="Riley R."/>
            <person name="Lipzen A."/>
            <person name="Clum A."/>
            <person name="Drula E."/>
            <person name="Henrissat B."/>
            <person name="Kohler A."/>
            <person name="Grigoriev I.V."/>
            <person name="Martin F.M."/>
            <person name="Hacquard S."/>
        </authorList>
    </citation>
    <scope>NUCLEOTIDE SEQUENCE [LARGE SCALE GENOMIC DNA]</scope>
    <source>
        <strain evidence="1 2">MPI-SDFR-AT-0079</strain>
    </source>
</reference>
<gene>
    <name evidence="1" type="ORF">F5144DRAFT_584383</name>
</gene>
<comment type="caution">
    <text evidence="1">The sequence shown here is derived from an EMBL/GenBank/DDBJ whole genome shotgun (WGS) entry which is preliminary data.</text>
</comment>
<name>A0ACB7P1U0_9PEZI</name>
<accession>A0ACB7P1U0</accession>
<dbReference type="EMBL" id="JAGIZQ010000006">
    <property type="protein sequence ID" value="KAH6623812.1"/>
    <property type="molecule type" value="Genomic_DNA"/>
</dbReference>